<gene>
    <name evidence="22" type="ORF">DJ90_3582</name>
</gene>
<dbReference type="Gene3D" id="2.70.150.10">
    <property type="entry name" value="Calcium-transporting ATPase, cytoplasmic transduction domain A"/>
    <property type="match status" value="1"/>
</dbReference>
<evidence type="ECO:0000256" key="5">
    <source>
        <dbReference type="ARBA" id="ARBA00022475"/>
    </source>
</evidence>
<comment type="catalytic activity">
    <reaction evidence="18">
        <text>Ca(2+)(in) + ATP + H2O = Ca(2+)(out) + ADP + phosphate + H(+)</text>
        <dbReference type="Rhea" id="RHEA:18105"/>
        <dbReference type="ChEBI" id="CHEBI:15377"/>
        <dbReference type="ChEBI" id="CHEBI:15378"/>
        <dbReference type="ChEBI" id="CHEBI:29108"/>
        <dbReference type="ChEBI" id="CHEBI:30616"/>
        <dbReference type="ChEBI" id="CHEBI:43474"/>
        <dbReference type="ChEBI" id="CHEBI:456216"/>
        <dbReference type="EC" id="7.2.2.10"/>
    </reaction>
</comment>
<evidence type="ECO:0000256" key="18">
    <source>
        <dbReference type="ARBA" id="ARBA00048694"/>
    </source>
</evidence>
<dbReference type="GeneID" id="77006301"/>
<evidence type="ECO:0000256" key="16">
    <source>
        <dbReference type="ARBA" id="ARBA00023065"/>
    </source>
</evidence>
<dbReference type="FunFam" id="3.40.50.1000:FF:000001">
    <property type="entry name" value="Phospholipid-transporting ATPase IC"/>
    <property type="match status" value="1"/>
</dbReference>
<dbReference type="GO" id="GO:0016887">
    <property type="term" value="F:ATP hydrolysis activity"/>
    <property type="evidence" value="ECO:0007669"/>
    <property type="project" value="InterPro"/>
</dbReference>
<dbReference type="InterPro" id="IPR006068">
    <property type="entry name" value="ATPase_P-typ_cation-transptr_C"/>
</dbReference>
<reference evidence="22 23" key="1">
    <citation type="submission" date="2014-04" db="EMBL/GenBank/DDBJ databases">
        <authorList>
            <person name="Bishop-Lilly K.A."/>
            <person name="Broomall S.M."/>
            <person name="Chain P.S."/>
            <person name="Chertkov O."/>
            <person name="Coyne S.R."/>
            <person name="Daligault H.E."/>
            <person name="Davenport K.W."/>
            <person name="Erkkila T."/>
            <person name="Frey K.G."/>
            <person name="Gibbons H.S."/>
            <person name="Gu W."/>
            <person name="Jaissle J."/>
            <person name="Johnson S.L."/>
            <person name="Koroleva G.I."/>
            <person name="Ladner J.T."/>
            <person name="Lo C.-C."/>
            <person name="Minogue T.D."/>
            <person name="Munk C."/>
            <person name="Palacios G.F."/>
            <person name="Redden C.L."/>
            <person name="Rosenzweig C.N."/>
            <person name="Scholz M.B."/>
            <person name="Teshima H."/>
            <person name="Xu Y."/>
        </authorList>
    </citation>
    <scope>NUCLEOTIDE SEQUENCE [LARGE SCALE GENOMIC DNA]</scope>
    <source>
        <strain evidence="22 23">8244</strain>
    </source>
</reference>
<dbReference type="SUPFAM" id="SSF56784">
    <property type="entry name" value="HAD-like"/>
    <property type="match status" value="1"/>
</dbReference>
<evidence type="ECO:0000256" key="10">
    <source>
        <dbReference type="ARBA" id="ARBA00022741"/>
    </source>
</evidence>
<dbReference type="RefSeq" id="WP_036621595.1">
    <property type="nucleotide sequence ID" value="NZ_BGML01000009.1"/>
</dbReference>
<evidence type="ECO:0000256" key="8">
    <source>
        <dbReference type="ARBA" id="ARBA00022692"/>
    </source>
</evidence>
<evidence type="ECO:0000256" key="19">
    <source>
        <dbReference type="SAM" id="MobiDB-lite"/>
    </source>
</evidence>
<dbReference type="SFLD" id="SFLDG00002">
    <property type="entry name" value="C1.7:_P-type_atpase_like"/>
    <property type="match status" value="1"/>
</dbReference>
<keyword evidence="10" id="KW-0547">Nucleotide-binding</keyword>
<keyword evidence="12" id="KW-0067">ATP-binding</keyword>
<evidence type="ECO:0000259" key="21">
    <source>
        <dbReference type="SMART" id="SM00831"/>
    </source>
</evidence>
<dbReference type="InterPro" id="IPR001757">
    <property type="entry name" value="P_typ_ATPase"/>
</dbReference>
<feature type="transmembrane region" description="Helical" evidence="20">
    <location>
        <begin position="247"/>
        <end position="267"/>
    </location>
</feature>
<dbReference type="AlphaFoldDB" id="A0A090ZGZ5"/>
<dbReference type="PANTHER" id="PTHR43294">
    <property type="entry name" value="SODIUM/POTASSIUM-TRANSPORTING ATPASE SUBUNIT ALPHA"/>
    <property type="match status" value="1"/>
</dbReference>
<dbReference type="Pfam" id="PF00690">
    <property type="entry name" value="Cation_ATPase_N"/>
    <property type="match status" value="1"/>
</dbReference>
<dbReference type="InterPro" id="IPR023298">
    <property type="entry name" value="ATPase_P-typ_TM_dom_sf"/>
</dbReference>
<feature type="transmembrane region" description="Helical" evidence="20">
    <location>
        <begin position="791"/>
        <end position="809"/>
    </location>
</feature>
<dbReference type="FunFam" id="2.70.150.10:FF:000016">
    <property type="entry name" value="Calcium-transporting P-type ATPase putative"/>
    <property type="match status" value="1"/>
</dbReference>
<dbReference type="Gene3D" id="3.40.50.1000">
    <property type="entry name" value="HAD superfamily/HAD-like"/>
    <property type="match status" value="1"/>
</dbReference>
<feature type="transmembrane region" description="Helical" evidence="20">
    <location>
        <begin position="710"/>
        <end position="731"/>
    </location>
</feature>
<dbReference type="EC" id="7.2.2.10" evidence="3"/>
<organism evidence="22 23">
    <name type="scientific">Paenibacillus macerans</name>
    <name type="common">Bacillus macerans</name>
    <dbReference type="NCBI Taxonomy" id="44252"/>
    <lineage>
        <taxon>Bacteria</taxon>
        <taxon>Bacillati</taxon>
        <taxon>Bacillota</taxon>
        <taxon>Bacilli</taxon>
        <taxon>Bacillales</taxon>
        <taxon>Paenibacillaceae</taxon>
        <taxon>Paenibacillus</taxon>
    </lineage>
</organism>
<evidence type="ECO:0000256" key="12">
    <source>
        <dbReference type="ARBA" id="ARBA00022840"/>
    </source>
</evidence>
<dbReference type="GO" id="GO:0005886">
    <property type="term" value="C:plasma membrane"/>
    <property type="evidence" value="ECO:0007669"/>
    <property type="project" value="UniProtKB-SubCell"/>
</dbReference>
<keyword evidence="23" id="KW-1185">Reference proteome</keyword>
<dbReference type="PATRIC" id="fig|44252.3.peg.2082"/>
<dbReference type="EMBL" id="JMQA01000021">
    <property type="protein sequence ID" value="KFN09668.1"/>
    <property type="molecule type" value="Genomic_DNA"/>
</dbReference>
<comment type="similarity">
    <text evidence="2">Belongs to the cation transport ATPase (P-type) (TC 3.A.3) family. Type IIA subfamily.</text>
</comment>
<dbReference type="Pfam" id="PF00122">
    <property type="entry name" value="E1-E2_ATPase"/>
    <property type="match status" value="1"/>
</dbReference>
<dbReference type="Gene3D" id="1.20.1110.10">
    <property type="entry name" value="Calcium-transporting ATPase, transmembrane domain"/>
    <property type="match status" value="1"/>
</dbReference>
<dbReference type="Pfam" id="PF13246">
    <property type="entry name" value="Cation_ATPase"/>
    <property type="match status" value="1"/>
</dbReference>
<dbReference type="STRING" id="44252.DJ90_3582"/>
<evidence type="ECO:0000256" key="4">
    <source>
        <dbReference type="ARBA" id="ARBA00022448"/>
    </source>
</evidence>
<comment type="caution">
    <text evidence="22">The sequence shown here is derived from an EMBL/GenBank/DDBJ whole genome shotgun (WGS) entry which is preliminary data.</text>
</comment>
<keyword evidence="13" id="KW-0460">Magnesium</keyword>
<keyword evidence="22" id="KW-0378">Hydrolase</keyword>
<feature type="transmembrane region" description="Helical" evidence="20">
    <location>
        <begin position="892"/>
        <end position="912"/>
    </location>
</feature>
<dbReference type="SUPFAM" id="SSF81660">
    <property type="entry name" value="Metal cation-transporting ATPase, ATP-binding domain N"/>
    <property type="match status" value="1"/>
</dbReference>
<accession>A0A090ZGZ5</accession>
<keyword evidence="9" id="KW-0479">Metal-binding</keyword>
<dbReference type="InterPro" id="IPR044492">
    <property type="entry name" value="P_typ_ATPase_HD_dom"/>
</dbReference>
<dbReference type="PRINTS" id="PR00119">
    <property type="entry name" value="CATATPASE"/>
</dbReference>
<evidence type="ECO:0000256" key="7">
    <source>
        <dbReference type="ARBA" id="ARBA00022568"/>
    </source>
</evidence>
<feature type="transmembrane region" description="Helical" evidence="20">
    <location>
        <begin position="854"/>
        <end position="872"/>
    </location>
</feature>
<dbReference type="InterPro" id="IPR005782">
    <property type="entry name" value="P-type_ATPase_IIA"/>
</dbReference>
<dbReference type="PROSITE" id="PS00154">
    <property type="entry name" value="ATPASE_E1_E2"/>
    <property type="match status" value="1"/>
</dbReference>
<dbReference type="PANTHER" id="PTHR43294:SF21">
    <property type="entry name" value="CATION TRANSPORTING ATPASE"/>
    <property type="match status" value="1"/>
</dbReference>
<feature type="transmembrane region" description="Helical" evidence="20">
    <location>
        <begin position="52"/>
        <end position="74"/>
    </location>
</feature>
<evidence type="ECO:0000256" key="6">
    <source>
        <dbReference type="ARBA" id="ARBA00022553"/>
    </source>
</evidence>
<feature type="transmembrane region" description="Helical" evidence="20">
    <location>
        <begin position="80"/>
        <end position="99"/>
    </location>
</feature>
<dbReference type="InterPro" id="IPR008250">
    <property type="entry name" value="ATPase_P-typ_transduc_dom_A_sf"/>
</dbReference>
<evidence type="ECO:0000313" key="22">
    <source>
        <dbReference type="EMBL" id="KFN09668.1"/>
    </source>
</evidence>
<sequence length="934" mass="102019">MEQKNWHQWSAEALLERFGVTRDQGLSDEEARRRREESGWNELEEGKRISPILLFLNQFKDFMMLVLMGATLISGFLGEYLDAVTIIAIIILNGVLGFIQEFRAERSLRALKQLSAPHANVLREGTVKHVPARELVPGDIVVLESGDRIPADIRWLSTNSLDVEESALTGESHPVGKHAGVLSESEVPLGDQKNIGFMGTMITRGTGRGIVIRTGMGTEMGKIADLIQNTEVQETPLQRRLEQLGKILIYMALGLTVLVVLVGILQGQPASGMFFAGVSLAVAAIPEGLPAIVTIALALGVQRMIKRKAIVRKLPSVETLGCASVICSDKTGTLTQNKMTVTRLWLEGRSLEVTGEGYEPVGNILEGGSPVDLRQDQSLRRLLQISALCSNAVIYEEDPEQRGRRKTKDEAAAGPVWKLKGDPTEGALVTLASKMGLSPASLSGMYVREREFPFDSKRKRMSVIVSHQGGKMALVKGAPDMLLERCSYILWEGKVVPFTGTFRQKVQAANEKMARGALRVLGMAYRELRPHEGADDEDGAESQLIFVGLTGMIDPPRREARDAINVCRKAGIKTVMITGDHGLTAEAIASELGILPRGGSAMSGQQLEGLSDEELDRQVENIYVYSRVSPEHKLRIVKALQRRGHVVAMTGDGVNDAPAIKAADIGIAMGMTGTDVSKEASSLILSDDNFTSIVAAIEEGRNIYENIRKFIRYLLASNVGEILTMFFAMLAGLPLPLLPIQILWVNLVTDGLPAMALGVDQPEKDLMEHKPRGANENIFARRLGWKIISRGVLIGVCTLGAFWLTLQYAPDDPGQLAKAQSVAFATLVMAQLIHVFDCRSSRSIFHRNILQNKYLVFAVLSSIILMLGVMYIEPLQPIFKTVPLGTREWAITLVAAGIPTFLMGAGSVWSGNRKRRGFSGPRPLGTAKSTNIRA</sequence>
<dbReference type="GO" id="GO:0046872">
    <property type="term" value="F:metal ion binding"/>
    <property type="evidence" value="ECO:0007669"/>
    <property type="project" value="UniProtKB-KW"/>
</dbReference>
<dbReference type="InterPro" id="IPR023299">
    <property type="entry name" value="ATPase_P-typ_cyto_dom_N"/>
</dbReference>
<dbReference type="InterPro" id="IPR018303">
    <property type="entry name" value="ATPase_P-typ_P_site"/>
</dbReference>
<dbReference type="FunFam" id="3.40.50.1000:FF:000028">
    <property type="entry name" value="Calcium-transporting P-type ATPase, putative"/>
    <property type="match status" value="1"/>
</dbReference>
<dbReference type="InterPro" id="IPR059000">
    <property type="entry name" value="ATPase_P-type_domA"/>
</dbReference>
<dbReference type="InterPro" id="IPR036412">
    <property type="entry name" value="HAD-like_sf"/>
</dbReference>
<keyword evidence="6" id="KW-0597">Phosphoprotein</keyword>
<protein>
    <recommendedName>
        <fullName evidence="3">P-type Ca(2+) transporter</fullName>
        <ecNumber evidence="3">7.2.2.10</ecNumber>
    </recommendedName>
</protein>
<evidence type="ECO:0000256" key="1">
    <source>
        <dbReference type="ARBA" id="ARBA00004651"/>
    </source>
</evidence>
<keyword evidence="11" id="KW-0106">Calcium</keyword>
<dbReference type="Gene3D" id="3.40.1110.10">
    <property type="entry name" value="Calcium-transporting ATPase, cytoplasmic domain N"/>
    <property type="match status" value="1"/>
</dbReference>
<keyword evidence="14" id="KW-1278">Translocase</keyword>
<feature type="transmembrane region" description="Helical" evidence="20">
    <location>
        <begin position="815"/>
        <end position="833"/>
    </location>
</feature>
<dbReference type="SMART" id="SM00831">
    <property type="entry name" value="Cation_ATPase_N"/>
    <property type="match status" value="1"/>
</dbReference>
<feature type="transmembrane region" description="Helical" evidence="20">
    <location>
        <begin position="273"/>
        <end position="299"/>
    </location>
</feature>
<dbReference type="SUPFAM" id="SSF81665">
    <property type="entry name" value="Calcium ATPase, transmembrane domain M"/>
    <property type="match status" value="1"/>
</dbReference>
<evidence type="ECO:0000256" key="14">
    <source>
        <dbReference type="ARBA" id="ARBA00022967"/>
    </source>
</evidence>
<keyword evidence="7" id="KW-0109">Calcium transport</keyword>
<evidence type="ECO:0000256" key="3">
    <source>
        <dbReference type="ARBA" id="ARBA00012790"/>
    </source>
</evidence>
<dbReference type="OrthoDB" id="9813266at2"/>
<dbReference type="NCBIfam" id="TIGR01116">
    <property type="entry name" value="ATPase-IIA1_Ca"/>
    <property type="match status" value="1"/>
</dbReference>
<evidence type="ECO:0000256" key="9">
    <source>
        <dbReference type="ARBA" id="ARBA00022723"/>
    </source>
</evidence>
<dbReference type="GO" id="GO:0005388">
    <property type="term" value="F:P-type calcium transporter activity"/>
    <property type="evidence" value="ECO:0007669"/>
    <property type="project" value="UniProtKB-EC"/>
</dbReference>
<evidence type="ECO:0000256" key="20">
    <source>
        <dbReference type="SAM" id="Phobius"/>
    </source>
</evidence>
<name>A0A090ZGZ5_PAEMA</name>
<feature type="domain" description="Cation-transporting P-type ATPase N-terminal" evidence="21">
    <location>
        <begin position="5"/>
        <end position="79"/>
    </location>
</feature>
<dbReference type="NCBIfam" id="TIGR01494">
    <property type="entry name" value="ATPase_P-type"/>
    <property type="match status" value="4"/>
</dbReference>
<dbReference type="FunFam" id="1.20.1110.10:FF:000065">
    <property type="entry name" value="Sarcoplasmic/endoplasmic reticulum calcium ATPase 1"/>
    <property type="match status" value="1"/>
</dbReference>
<keyword evidence="16" id="KW-0406">Ion transport</keyword>
<evidence type="ECO:0000256" key="15">
    <source>
        <dbReference type="ARBA" id="ARBA00022989"/>
    </source>
</evidence>
<dbReference type="InterPro" id="IPR004014">
    <property type="entry name" value="ATPase_P-typ_cation-transptr_N"/>
</dbReference>
<evidence type="ECO:0000256" key="17">
    <source>
        <dbReference type="ARBA" id="ARBA00023136"/>
    </source>
</evidence>
<dbReference type="PRINTS" id="PR00120">
    <property type="entry name" value="HATPASE"/>
</dbReference>
<evidence type="ECO:0000256" key="2">
    <source>
        <dbReference type="ARBA" id="ARBA00005675"/>
    </source>
</evidence>
<proteinExistence type="inferred from homology"/>
<keyword evidence="5" id="KW-1003">Cell membrane</keyword>
<dbReference type="GO" id="GO:0140352">
    <property type="term" value="P:export from cell"/>
    <property type="evidence" value="ECO:0007669"/>
    <property type="project" value="UniProtKB-ARBA"/>
</dbReference>
<keyword evidence="4" id="KW-0813">Transport</keyword>
<dbReference type="InterPro" id="IPR050510">
    <property type="entry name" value="Cation_transp_ATPase_P-type"/>
</dbReference>
<dbReference type="SFLD" id="SFLDS00003">
    <property type="entry name" value="Haloacid_Dehalogenase"/>
    <property type="match status" value="1"/>
</dbReference>
<dbReference type="CDD" id="cd02089">
    <property type="entry name" value="P-type_ATPase_Ca_prok"/>
    <property type="match status" value="1"/>
</dbReference>
<keyword evidence="17 20" id="KW-0472">Membrane</keyword>
<evidence type="ECO:0000313" key="23">
    <source>
        <dbReference type="Proteomes" id="UP000029278"/>
    </source>
</evidence>
<comment type="subcellular location">
    <subcellularLocation>
        <location evidence="1">Cell membrane</location>
        <topology evidence="1">Multi-pass membrane protein</topology>
    </subcellularLocation>
</comment>
<dbReference type="InterPro" id="IPR023214">
    <property type="entry name" value="HAD_sf"/>
</dbReference>
<dbReference type="GO" id="GO:0005524">
    <property type="term" value="F:ATP binding"/>
    <property type="evidence" value="ECO:0007669"/>
    <property type="project" value="UniProtKB-KW"/>
</dbReference>
<feature type="region of interest" description="Disordered" evidence="19">
    <location>
        <begin position="914"/>
        <end position="934"/>
    </location>
</feature>
<dbReference type="Pfam" id="PF00689">
    <property type="entry name" value="Cation_ATPase_C"/>
    <property type="match status" value="1"/>
</dbReference>
<keyword evidence="15 20" id="KW-1133">Transmembrane helix</keyword>
<evidence type="ECO:0000256" key="13">
    <source>
        <dbReference type="ARBA" id="ARBA00022842"/>
    </source>
</evidence>
<dbReference type="SFLD" id="SFLDF00027">
    <property type="entry name" value="p-type_atpase"/>
    <property type="match status" value="1"/>
</dbReference>
<evidence type="ECO:0000256" key="11">
    <source>
        <dbReference type="ARBA" id="ARBA00022837"/>
    </source>
</evidence>
<dbReference type="SUPFAM" id="SSF81653">
    <property type="entry name" value="Calcium ATPase, transduction domain A"/>
    <property type="match status" value="1"/>
</dbReference>
<keyword evidence="8 20" id="KW-0812">Transmembrane</keyword>
<dbReference type="Proteomes" id="UP000029278">
    <property type="component" value="Unassembled WGS sequence"/>
</dbReference>
<dbReference type="HOGENOM" id="CLU_002360_3_0_9"/>
<feature type="transmembrane region" description="Helical" evidence="20">
    <location>
        <begin position="737"/>
        <end position="759"/>
    </location>
</feature>